<evidence type="ECO:0000313" key="2">
    <source>
        <dbReference type="Proteomes" id="UP000289600"/>
    </source>
</evidence>
<accession>A0A2P1EKM3</accession>
<dbReference type="EMBL" id="MG807320">
    <property type="protein sequence ID" value="AVL94428.1"/>
    <property type="molecule type" value="Genomic_DNA"/>
</dbReference>
<name>A0A2P1EKM3_9VIRU</name>
<reference evidence="2" key="1">
    <citation type="submission" date="2018-01" db="EMBL/GenBank/DDBJ databases">
        <title>Testimony of 'menage a trois' revealed by the proteome of Megavirus virophage.</title>
        <authorList>
            <person name="Jeudy S."/>
            <person name="Bertaux L."/>
            <person name="Alempic J.-M."/>
            <person name="Lartigue A."/>
            <person name="Legendre M."/>
            <person name="Philippe N."/>
            <person name="Beucher L."/>
            <person name="Biondi E."/>
            <person name="Juul S."/>
            <person name="Turner D."/>
            <person name="Coute Y."/>
            <person name="Claverie J.-M."/>
            <person name="Abergel C."/>
        </authorList>
    </citation>
    <scope>NUCLEOTIDE SEQUENCE [LARGE SCALE GENOMIC DNA]</scope>
</reference>
<organism evidence="1 2">
    <name type="scientific">Moumouvirus australiensis</name>
    <dbReference type="NCBI Taxonomy" id="2109587"/>
    <lineage>
        <taxon>Viruses</taxon>
        <taxon>Varidnaviria</taxon>
        <taxon>Bamfordvirae</taxon>
        <taxon>Nucleocytoviricota</taxon>
        <taxon>Megaviricetes</taxon>
        <taxon>Imitervirales</taxon>
        <taxon>Mimiviridae</taxon>
        <taxon>Megamimivirinae</taxon>
        <taxon>Moumouvirus</taxon>
        <taxon>Moumouvirus australiense</taxon>
    </lineage>
</organism>
<protein>
    <submittedName>
        <fullName evidence="1">Uncharacterized protein</fullName>
    </submittedName>
</protein>
<dbReference type="Proteomes" id="UP000289600">
    <property type="component" value="Segment"/>
</dbReference>
<sequence>MEHKITLIILDGDIIIYEGEFENHKLAVSEAIKKLFELNCKSTISNIGEYTIDNYQHKDEYSDVKNLDLTNLPVKDTVPYCHGRFRCHRVFPDLMNNFSSMCESVMQNKYQFKFLIKPVEN</sequence>
<gene>
    <name evidence="1" type="ORF">mc_41</name>
</gene>
<keyword evidence="2" id="KW-1185">Reference proteome</keyword>
<evidence type="ECO:0000313" key="1">
    <source>
        <dbReference type="EMBL" id="AVL94428.1"/>
    </source>
</evidence>
<proteinExistence type="predicted"/>